<feature type="compositionally biased region" description="Pro residues" evidence="1">
    <location>
        <begin position="243"/>
        <end position="258"/>
    </location>
</feature>
<evidence type="ECO:0000313" key="3">
    <source>
        <dbReference type="EMBL" id="TIB40171.1"/>
    </source>
</evidence>
<dbReference type="EMBL" id="SPOI01000020">
    <property type="protein sequence ID" value="TIB40171.1"/>
    <property type="molecule type" value="Genomic_DNA"/>
</dbReference>
<evidence type="ECO:0000256" key="1">
    <source>
        <dbReference type="SAM" id="MobiDB-lite"/>
    </source>
</evidence>
<feature type="region of interest" description="Disordered" evidence="1">
    <location>
        <begin position="53"/>
        <end position="264"/>
    </location>
</feature>
<feature type="chain" id="PRO_5020561297" evidence="2">
    <location>
        <begin position="18"/>
        <end position="420"/>
    </location>
</feature>
<gene>
    <name evidence="3" type="ORF">E3P86_00805</name>
</gene>
<feature type="signal peptide" evidence="2">
    <location>
        <begin position="1"/>
        <end position="17"/>
    </location>
</feature>
<proteinExistence type="predicted"/>
<dbReference type="AlphaFoldDB" id="A0A4T0JIK7"/>
<sequence>MKLSMILLAGSTTAALARDSLFKRGQSLEHAVRQSPELAAQMIRRHYDDQGNPLCKCPSDHQDQGSHDGSKTWWGHNGTHGDHGGEKSEEDCDDTNPAPSKPDEHGDHGGHGGGHGGDKGEEDCDDTNPAPSKPDEHGDHSGHNDDKGGHGGHEDEKGGDKSEEDCDETTPAPQPTKAPAPAPSPKPSDNGNGNDKKDEEDCDETTTPSPQPTNTPAPAPAPAPAPSPKPKDNESEDCDETTTPPPPPSTSTTPPPSTTPAMQNSAKPVVTFTNSGKVTSAAVSGTPTSGKDDGNCGDSTALIDLDTGLNIGDGSLLDVGACAHVGHLLNLGAGIKLGKRHAIVRNEYIKTFKRDDLVEADLDASVLSGGNNKRNVIDVDALVKILSSDQQKRDESGIKIFSRNSHKNHHHKMRRVRNLA</sequence>
<name>A0A4T0JIK7_WALIC</name>
<feature type="compositionally biased region" description="Basic and acidic residues" evidence="1">
    <location>
        <begin position="58"/>
        <end position="70"/>
    </location>
</feature>
<accession>A0A4T0JIK7</accession>
<feature type="compositionally biased region" description="Pro residues" evidence="1">
    <location>
        <begin position="209"/>
        <end position="228"/>
    </location>
</feature>
<feature type="compositionally biased region" description="Pro residues" evidence="1">
    <location>
        <begin position="172"/>
        <end position="186"/>
    </location>
</feature>
<dbReference type="Proteomes" id="UP000310689">
    <property type="component" value="Unassembled WGS sequence"/>
</dbReference>
<protein>
    <submittedName>
        <fullName evidence="3">Uncharacterized protein</fullName>
    </submittedName>
</protein>
<evidence type="ECO:0000256" key="2">
    <source>
        <dbReference type="SAM" id="SignalP"/>
    </source>
</evidence>
<evidence type="ECO:0000313" key="4">
    <source>
        <dbReference type="Proteomes" id="UP000310689"/>
    </source>
</evidence>
<feature type="compositionally biased region" description="Basic and acidic residues" evidence="1">
    <location>
        <begin position="101"/>
        <end position="110"/>
    </location>
</feature>
<feature type="compositionally biased region" description="Basic and acidic residues" evidence="1">
    <location>
        <begin position="133"/>
        <end position="161"/>
    </location>
</feature>
<keyword evidence="2" id="KW-0732">Signal</keyword>
<organism evidence="3 4">
    <name type="scientific">Wallemia ichthyophaga</name>
    <dbReference type="NCBI Taxonomy" id="245174"/>
    <lineage>
        <taxon>Eukaryota</taxon>
        <taxon>Fungi</taxon>
        <taxon>Dikarya</taxon>
        <taxon>Basidiomycota</taxon>
        <taxon>Wallemiomycotina</taxon>
        <taxon>Wallemiomycetes</taxon>
        <taxon>Wallemiales</taxon>
        <taxon>Wallemiaceae</taxon>
        <taxon>Wallemia</taxon>
    </lineage>
</organism>
<reference evidence="3 4" key="1">
    <citation type="submission" date="2019-03" db="EMBL/GenBank/DDBJ databases">
        <title>Sequencing 23 genomes of Wallemia ichthyophaga.</title>
        <authorList>
            <person name="Gostincar C."/>
        </authorList>
    </citation>
    <scope>NUCLEOTIDE SEQUENCE [LARGE SCALE GENOMIC DNA]</scope>
    <source>
        <strain evidence="3 4">EXF-6200</strain>
    </source>
</reference>
<comment type="caution">
    <text evidence="3">The sequence shown here is derived from an EMBL/GenBank/DDBJ whole genome shotgun (WGS) entry which is preliminary data.</text>
</comment>